<feature type="region of interest" description="Disordered" evidence="1">
    <location>
        <begin position="595"/>
        <end position="681"/>
    </location>
</feature>
<feature type="region of interest" description="Disordered" evidence="1">
    <location>
        <begin position="328"/>
        <end position="465"/>
    </location>
</feature>
<reference evidence="3" key="1">
    <citation type="submission" date="2022-07" db="EMBL/GenBank/DDBJ databases">
        <title>Phylogenomic reconstructions and comparative analyses of Kickxellomycotina fungi.</title>
        <authorList>
            <person name="Reynolds N.K."/>
            <person name="Stajich J.E."/>
            <person name="Barry K."/>
            <person name="Grigoriev I.V."/>
            <person name="Crous P."/>
            <person name="Smith M.E."/>
        </authorList>
    </citation>
    <scope>NUCLEOTIDE SEQUENCE</scope>
    <source>
        <strain evidence="3">RSA 1196</strain>
    </source>
</reference>
<dbReference type="GO" id="GO:0003729">
    <property type="term" value="F:mRNA binding"/>
    <property type="evidence" value="ECO:0007669"/>
    <property type="project" value="TreeGrafter"/>
</dbReference>
<dbReference type="PANTHER" id="PTHR12854:SF7">
    <property type="entry name" value="ATAXIN-2 HOMOLOG"/>
    <property type="match status" value="1"/>
</dbReference>
<feature type="compositionally biased region" description="Polar residues" evidence="1">
    <location>
        <begin position="629"/>
        <end position="640"/>
    </location>
</feature>
<evidence type="ECO:0000259" key="2">
    <source>
        <dbReference type="SMART" id="SM01272"/>
    </source>
</evidence>
<dbReference type="SMART" id="SM01272">
    <property type="entry name" value="LsmAD"/>
    <property type="match status" value="1"/>
</dbReference>
<dbReference type="AlphaFoldDB" id="A0A9W8E3H2"/>
<gene>
    <name evidence="3" type="primary">PBP1</name>
    <name evidence="3" type="ORF">IWQ62_002808</name>
</gene>
<feature type="region of interest" description="Disordered" evidence="1">
    <location>
        <begin position="911"/>
        <end position="1003"/>
    </location>
</feature>
<name>A0A9W8E3H2_9FUNG</name>
<feature type="region of interest" description="Disordered" evidence="1">
    <location>
        <begin position="696"/>
        <end position="718"/>
    </location>
</feature>
<dbReference type="InterPro" id="IPR045117">
    <property type="entry name" value="ATXN2-like"/>
</dbReference>
<feature type="compositionally biased region" description="Low complexity" evidence="1">
    <location>
        <begin position="966"/>
        <end position="980"/>
    </location>
</feature>
<accession>A0A9W8E3H2</accession>
<dbReference type="Proteomes" id="UP001150925">
    <property type="component" value="Unassembled WGS sequence"/>
</dbReference>
<comment type="caution">
    <text evidence="3">The sequence shown here is derived from an EMBL/GenBank/DDBJ whole genome shotgun (WGS) entry which is preliminary data.</text>
</comment>
<dbReference type="Pfam" id="PF06741">
    <property type="entry name" value="LsmAD"/>
    <property type="match status" value="1"/>
</dbReference>
<evidence type="ECO:0000256" key="1">
    <source>
        <dbReference type="SAM" id="MobiDB-lite"/>
    </source>
</evidence>
<keyword evidence="4" id="KW-1185">Reference proteome</keyword>
<feature type="compositionally biased region" description="Low complexity" evidence="1">
    <location>
        <begin position="409"/>
        <end position="444"/>
    </location>
</feature>
<feature type="compositionally biased region" description="Low complexity" evidence="1">
    <location>
        <begin position="604"/>
        <end position="618"/>
    </location>
</feature>
<organism evidence="3 4">
    <name type="scientific">Dispira parvispora</name>
    <dbReference type="NCBI Taxonomy" id="1520584"/>
    <lineage>
        <taxon>Eukaryota</taxon>
        <taxon>Fungi</taxon>
        <taxon>Fungi incertae sedis</taxon>
        <taxon>Zoopagomycota</taxon>
        <taxon>Kickxellomycotina</taxon>
        <taxon>Dimargaritomycetes</taxon>
        <taxon>Dimargaritales</taxon>
        <taxon>Dimargaritaceae</taxon>
        <taxon>Dispira</taxon>
    </lineage>
</organism>
<dbReference type="EMBL" id="JANBPY010000655">
    <property type="protein sequence ID" value="KAJ1964870.1"/>
    <property type="molecule type" value="Genomic_DNA"/>
</dbReference>
<dbReference type="Pfam" id="PF14438">
    <property type="entry name" value="SM-ATX"/>
    <property type="match status" value="1"/>
</dbReference>
<evidence type="ECO:0000313" key="4">
    <source>
        <dbReference type="Proteomes" id="UP001150925"/>
    </source>
</evidence>
<proteinExistence type="predicted"/>
<feature type="compositionally biased region" description="Polar residues" evidence="1">
    <location>
        <begin position="28"/>
        <end position="48"/>
    </location>
</feature>
<dbReference type="PANTHER" id="PTHR12854">
    <property type="entry name" value="ATAXIN 2-RELATED"/>
    <property type="match status" value="1"/>
</dbReference>
<feature type="compositionally biased region" description="Polar residues" evidence="1">
    <location>
        <begin position="379"/>
        <end position="388"/>
    </location>
</feature>
<feature type="domain" description="LsmAD" evidence="2">
    <location>
        <begin position="247"/>
        <end position="318"/>
    </location>
</feature>
<dbReference type="InterPro" id="IPR009604">
    <property type="entry name" value="LsmAD_domain"/>
</dbReference>
<dbReference type="OrthoDB" id="2275718at2759"/>
<feature type="region of interest" description="Disordered" evidence="1">
    <location>
        <begin position="1"/>
        <end position="60"/>
    </location>
</feature>
<sequence>MATSGKFSRGRRQGGGGPHHHRAPSGRWNSQDNSTRPIANPPSTSAKPSESAVPEPPVDPSAQAMHERLLFYFIHLVGLQVEVHLRGGQRYLGILHSTTTEGELGVMLRFAQLVGDSDGSDDQSSNNRPVQTLIIPAKECVSLSAVGVDFATLDHAHVHNRHGFQTDTSISGSSGTMVERELHRWNPEEHGAVDAPVFDMMASTQNTAGMSWCDMDDGPGSKFLGLEEEAQQSSGPWDQFAANERLFGLKTNFNEEIYTTKLDRSHPNYKKQEAEAERIAKEIMKGTTTNIHVAEERGLVIAEEDINEEDRYGAVIRDVKPGKYMPPAMRRQWQQQQQQQPGPAVPRRASVAHNAEQPMAVTSQPSDHQRPGVVPENLAETTGKSQVTVPPGLYRSHTTSVVPTVNGKPSGPVPGTTPTSGATAVGTAAEAPPATGPSAATPESKPATEAKSRPKARPPPVGPLAIDTKSLAVKKVAFDPEARQRASPLDIIGPKIAQQLAAKEAKAGGKPGDSAYGSHIPFSAVERTGKPIEREILGSGKQFISNEKVLLNQAKQQAVRRQVKEDPLADLVKFSKTFKLKNPIPADVLPIVNISRRSSTQPIQSEETTQGSEGTTGSPSSKPKPAGTTDVQKPSDTTAPAATKPVDKVPESTASEKPASSAPSASVDSTKTTSTKPTPTGFKLNAKAVAFKPNPVAKPFVPKPKPATPPVTAPRLLPPSDPEFTAFFGHRPIQRGKMDLRQALPGLFQETENSTSRSVSPTSVEPRWPMGKQSFMSQFTTNLPPSGNIYSGPTYNYPYGYPTGYNRYQNMYPGPPHMASGPNSGGMPNGPRGQAPMVPGTAGMAPPVPLPYMPGPAPGNASHPGYPHPVPPNAPYIPAGASSTPYGAPMVVTSSAPGGMYTMGNLNNMPPPMTPSGHPLPHPVNWNYGKAHSGAPEEHSHPSPAVSLAAYASPRRSPALPPQGSVPPGSAGYPSASPAVPGHPHPPPHPHYPPPSAAMGQPGTVPLPVVGETGQPMYPTGYPSQPHMVPGPNGSGNGTNQSVTHSAVYPQPPAHYPPSPYMGYTGGPPGEGNSGYPPAHIRGHGGPPPAYSTGYPNPTAGHAGRNGGPYPYVPGSQVHPSPVGANGSPAFYGQPSHPPTTGPTDYAAPVTGGHPPAS</sequence>
<dbReference type="GO" id="GO:0034063">
    <property type="term" value="P:stress granule assembly"/>
    <property type="evidence" value="ECO:0007669"/>
    <property type="project" value="TreeGrafter"/>
</dbReference>
<feature type="compositionally biased region" description="Basic residues" evidence="1">
    <location>
        <begin position="8"/>
        <end position="24"/>
    </location>
</feature>
<feature type="compositionally biased region" description="Low complexity" evidence="1">
    <location>
        <begin position="651"/>
        <end position="680"/>
    </location>
</feature>
<feature type="compositionally biased region" description="Pro residues" evidence="1">
    <location>
        <begin position="981"/>
        <end position="996"/>
    </location>
</feature>
<feature type="compositionally biased region" description="Pro residues" evidence="1">
    <location>
        <begin position="701"/>
        <end position="718"/>
    </location>
</feature>
<dbReference type="GO" id="GO:0010494">
    <property type="term" value="C:cytoplasmic stress granule"/>
    <property type="evidence" value="ECO:0007669"/>
    <property type="project" value="TreeGrafter"/>
</dbReference>
<protein>
    <submittedName>
        <fullName evidence="3">Poly(A)-binding protein binding protein</fullName>
    </submittedName>
</protein>
<feature type="region of interest" description="Disordered" evidence="1">
    <location>
        <begin position="1082"/>
        <end position="1158"/>
    </location>
</feature>
<feature type="compositionally biased region" description="Pro residues" evidence="1">
    <location>
        <begin position="911"/>
        <end position="922"/>
    </location>
</feature>
<evidence type="ECO:0000313" key="3">
    <source>
        <dbReference type="EMBL" id="KAJ1964870.1"/>
    </source>
</evidence>
<dbReference type="InterPro" id="IPR025852">
    <property type="entry name" value="SM_dom_ATX"/>
</dbReference>